<comment type="caution">
    <text evidence="2">The sequence shown here is derived from an EMBL/GenBank/DDBJ whole genome shotgun (WGS) entry which is preliminary data.</text>
</comment>
<keyword evidence="1" id="KW-0812">Transmembrane</keyword>
<keyword evidence="1" id="KW-1133">Transmembrane helix</keyword>
<sequence length="605" mass="69800">YKSRASKVELPTDVQGRRESGIVVDFNPARLLGLIVSDNDERQQMIKVHMDECHMFGKRALRRFSKVEFNVETKSPQIGVCATHVTAPGQHVLNYHFANHFVPLHQRTQVLDATDTTKRYLGVIDSVKTLSTDRTLLYRILPVTAGFAPVVVDARDIHTTRWGLMRFGDLVEFSVHPKQKDMPQRGFNVTAPQGRTIVIEREKHGFYLWKRSHLKRTECPLTLDGQLATGWVALFRPNEGVGVIEVEAPRDKLYFQILFKAKDIVPGDFLERLIHRKGRSYYVQFQVAKSDDADQRVSTRQALHIQVQQYFDRFFCVIPSLIFFICIITQTKTFFFFPIIFNILQLKTDKNSYIHQNLLHCENTYKLTHNKNLFNFVIRLGKQEKNGKCSSSCSKVRLHLFTDTIAIQIILICCYFVCYSHPKQIKLNGTLDRHTFGLNSNFLGNILFLDETTLIYAAGRSIVFYNITEHSQRFISATQLCKDEDFSNFCTLLLNVQESPTKLVIKNFQKKKTKKQKKKRNLAVAERGQQPSITIYDTQALRKKKVISMPSTVRSKDIVSLSFSRNGWLAIQSGTPDWYLGVWQWDTNTSIQQVSYSKEVVHVLQ</sequence>
<organism evidence="2 3">
    <name type="scientific">Reticulomyxa filosa</name>
    <dbReference type="NCBI Taxonomy" id="46433"/>
    <lineage>
        <taxon>Eukaryota</taxon>
        <taxon>Sar</taxon>
        <taxon>Rhizaria</taxon>
        <taxon>Retaria</taxon>
        <taxon>Foraminifera</taxon>
        <taxon>Monothalamids</taxon>
        <taxon>Reticulomyxidae</taxon>
        <taxon>Reticulomyxa</taxon>
    </lineage>
</organism>
<dbReference type="InterPro" id="IPR015943">
    <property type="entry name" value="WD40/YVTN_repeat-like_dom_sf"/>
</dbReference>
<dbReference type="InterPro" id="IPR052993">
    <property type="entry name" value="CFA-57"/>
</dbReference>
<dbReference type="InterPro" id="IPR012340">
    <property type="entry name" value="NA-bd_OB-fold"/>
</dbReference>
<dbReference type="PANTHER" id="PTHR32215">
    <property type="entry name" value="CILIA- AND FLAGELLA-ASSOCIATED PROTEIN 57"/>
    <property type="match status" value="1"/>
</dbReference>
<feature type="transmembrane region" description="Helical" evidence="1">
    <location>
        <begin position="321"/>
        <end position="344"/>
    </location>
</feature>
<keyword evidence="3" id="KW-1185">Reference proteome</keyword>
<feature type="transmembrane region" description="Helical" evidence="1">
    <location>
        <begin position="400"/>
        <end position="422"/>
    </location>
</feature>
<dbReference type="Gene3D" id="2.40.50.140">
    <property type="entry name" value="Nucleic acid-binding proteins"/>
    <property type="match status" value="1"/>
</dbReference>
<dbReference type="EMBL" id="ASPP01012868">
    <property type="protein sequence ID" value="ETO20160.1"/>
    <property type="molecule type" value="Genomic_DNA"/>
</dbReference>
<accession>X6N1K6</accession>
<name>X6N1K6_RETFI</name>
<protein>
    <submittedName>
        <fullName evidence="2">Uncharacterized protein</fullName>
    </submittedName>
</protein>
<evidence type="ECO:0000256" key="1">
    <source>
        <dbReference type="SAM" id="Phobius"/>
    </source>
</evidence>
<reference evidence="2 3" key="1">
    <citation type="journal article" date="2013" name="Curr. Biol.">
        <title>The Genome of the Foraminiferan Reticulomyxa filosa.</title>
        <authorList>
            <person name="Glockner G."/>
            <person name="Hulsmann N."/>
            <person name="Schleicher M."/>
            <person name="Noegel A.A."/>
            <person name="Eichinger L."/>
            <person name="Gallinger C."/>
            <person name="Pawlowski J."/>
            <person name="Sierra R."/>
            <person name="Euteneuer U."/>
            <person name="Pillet L."/>
            <person name="Moustafa A."/>
            <person name="Platzer M."/>
            <person name="Groth M."/>
            <person name="Szafranski K."/>
            <person name="Schliwa M."/>
        </authorList>
    </citation>
    <scope>NUCLEOTIDE SEQUENCE [LARGE SCALE GENOMIC DNA]</scope>
</reference>
<proteinExistence type="predicted"/>
<dbReference type="Proteomes" id="UP000023152">
    <property type="component" value="Unassembled WGS sequence"/>
</dbReference>
<dbReference type="Gene3D" id="2.130.10.10">
    <property type="entry name" value="YVTN repeat-like/Quinoprotein amine dehydrogenase"/>
    <property type="match status" value="1"/>
</dbReference>
<evidence type="ECO:0000313" key="2">
    <source>
        <dbReference type="EMBL" id="ETO20160.1"/>
    </source>
</evidence>
<dbReference type="PANTHER" id="PTHR32215:SF0">
    <property type="entry name" value="CILIA- AND FLAGELLA-ASSOCIATED PROTEIN 57"/>
    <property type="match status" value="1"/>
</dbReference>
<feature type="non-terminal residue" evidence="2">
    <location>
        <position position="1"/>
    </location>
</feature>
<dbReference type="OrthoDB" id="10251741at2759"/>
<feature type="non-terminal residue" evidence="2">
    <location>
        <position position="605"/>
    </location>
</feature>
<keyword evidence="1" id="KW-0472">Membrane</keyword>
<evidence type="ECO:0000313" key="3">
    <source>
        <dbReference type="Proteomes" id="UP000023152"/>
    </source>
</evidence>
<gene>
    <name evidence="2" type="ORF">RFI_17058</name>
</gene>
<dbReference type="AlphaFoldDB" id="X6N1K6"/>